<dbReference type="InterPro" id="IPR026316">
    <property type="entry name" value="NSL2"/>
</dbReference>
<feature type="domain" description="KANL2-like probable zinc-finger" evidence="14">
    <location>
        <begin position="333"/>
        <end position="394"/>
    </location>
</feature>
<dbReference type="EMBL" id="GDAI01002416">
    <property type="protein sequence ID" value="JAI15187.1"/>
    <property type="molecule type" value="mRNA"/>
</dbReference>
<name>A0A0K8TLF7_TABBR</name>
<evidence type="ECO:0000256" key="5">
    <source>
        <dbReference type="ARBA" id="ARBA00022553"/>
    </source>
</evidence>
<dbReference type="Pfam" id="PF13891">
    <property type="entry name" value="zf-C3HC3H_KANSL2"/>
    <property type="match status" value="2"/>
</dbReference>
<keyword evidence="8" id="KW-0496">Mitochondrion</keyword>
<keyword evidence="6" id="KW-0832">Ubl conjugation</keyword>
<reference evidence="15" key="1">
    <citation type="journal article" date="2015" name="Insect Biochem. Mol. Biol.">
        <title>An insight into the sialome of the horse fly, Tabanus bromius.</title>
        <authorList>
            <person name="Ribeiro J.M."/>
            <person name="Kazimirova M."/>
            <person name="Takac P."/>
            <person name="Andersen J.F."/>
            <person name="Francischetti I.M."/>
        </authorList>
    </citation>
    <scope>NUCLEOTIDE SEQUENCE</scope>
</reference>
<evidence type="ECO:0000256" key="10">
    <source>
        <dbReference type="ARBA" id="ARBA00032947"/>
    </source>
</evidence>
<evidence type="ECO:0000256" key="6">
    <source>
        <dbReference type="ARBA" id="ARBA00022843"/>
    </source>
</evidence>
<sequence length="489" mass="56231">PTSAEQDKALRDQLHIELKNKSKVCSNPTYHCSIPRFDGYDYCIRHILQDPRAPYKQCEYVYSTNGKRCPQSAPKHDGKKDANLTNYCFEHSRLAQLTKTRNSVGKYKPIESNESFYNDLSHHIKVDKSSSPTPKSYGDADEEIDVVTPNMDPFINFVHAGGSESYLQHESSKKRILDYASDSSSDGDVPTINNTWKGYENDNSDNESIDSQNEDLLKHAGIYTAEESTVITKQKMMRLQVLYMEQFLRLQHLLKEKRRKYLQAIRKERETLCSIHDQPKDTPQERRLYEKLKALNHYHKRHGTEAILHRKYQEKRAKAAAGAIHRQSTHSKCIFTEGGVKCAERTLPCSKFCRKHILEDKKQILFRACGVKRAGFVCKEPVPNIFDDSTCVLHINLPASKNYTQKKYESETEEEDDDVIKKDIKEEMEAAQTQGPDEQIIEMFPVEDIGNNVTIAHDQHIPDETISEKPALSSEPQVIFEITTNEFPE</sequence>
<evidence type="ECO:0000256" key="13">
    <source>
        <dbReference type="ARBA" id="ARBA00093543"/>
    </source>
</evidence>
<comment type="subcellular location">
    <subcellularLocation>
        <location evidence="2">Mitochondrion</location>
    </subcellularLocation>
    <subcellularLocation>
        <location evidence="1">Nucleus</location>
    </subcellularLocation>
</comment>
<keyword evidence="7" id="KW-0156">Chromatin regulator</keyword>
<organism evidence="15">
    <name type="scientific">Tabanus bromius</name>
    <name type="common">Band-eyed brown horse fly</name>
    <dbReference type="NCBI Taxonomy" id="304241"/>
    <lineage>
        <taxon>Eukaryota</taxon>
        <taxon>Metazoa</taxon>
        <taxon>Ecdysozoa</taxon>
        <taxon>Arthropoda</taxon>
        <taxon>Hexapoda</taxon>
        <taxon>Insecta</taxon>
        <taxon>Pterygota</taxon>
        <taxon>Neoptera</taxon>
        <taxon>Endopterygota</taxon>
        <taxon>Diptera</taxon>
        <taxon>Brachycera</taxon>
        <taxon>Tabanomorpha</taxon>
        <taxon>Tabanoidea</taxon>
        <taxon>Tabanidae</taxon>
        <taxon>Tabanus</taxon>
    </lineage>
</organism>
<dbReference type="GO" id="GO:0044545">
    <property type="term" value="C:NSL complex"/>
    <property type="evidence" value="ECO:0007669"/>
    <property type="project" value="TreeGrafter"/>
</dbReference>
<evidence type="ECO:0000256" key="4">
    <source>
        <dbReference type="ARBA" id="ARBA00022499"/>
    </source>
</evidence>
<protein>
    <recommendedName>
        <fullName evidence="3">KAT8 regulatory NSL complex subunit 2</fullName>
    </recommendedName>
    <alternativeName>
        <fullName evidence="11">NSL complex protein NSL2</fullName>
    </alternativeName>
    <alternativeName>
        <fullName evidence="10">Non-specific lethal 2 homolog</fullName>
    </alternativeName>
</protein>
<keyword evidence="9" id="KW-0539">Nucleus</keyword>
<comment type="subunit">
    <text evidence="13">Component of the NSL complex at least composed of KAT8/MOF, KANSL1, KANSL2, KANSL3, MCRS1, PHF20, OGT1/OGT, WDR5 and HCFC1.</text>
</comment>
<evidence type="ECO:0000256" key="1">
    <source>
        <dbReference type="ARBA" id="ARBA00004123"/>
    </source>
</evidence>
<dbReference type="AlphaFoldDB" id="A0A0K8TLF7"/>
<evidence type="ECO:0000256" key="7">
    <source>
        <dbReference type="ARBA" id="ARBA00022853"/>
    </source>
</evidence>
<feature type="non-terminal residue" evidence="15">
    <location>
        <position position="1"/>
    </location>
</feature>
<accession>A0A0K8TLF7</accession>
<dbReference type="GO" id="GO:0005634">
    <property type="term" value="C:nucleus"/>
    <property type="evidence" value="ECO:0007669"/>
    <property type="project" value="UniProtKB-SubCell"/>
</dbReference>
<comment type="function">
    <text evidence="12">Non-catalytic component of the NSL histone acetyltransferase complex, a multiprotein complex that mediates histone H4 acetylation at 'Lys-5'- and 'Lys-8' (H4K5ac and H4K8ac) at transcription start sites and promotes transcription initiation. Required for NSL complex stability and for transcription of intraciliary transport genes in both ciliated and non-ciliated cells by regulating histone H4 acetylation at 'Lys-5'- and 'Lys-12' (H4K5ac and H4K12ac). This is necessary for cilium assembly in ciliated cells and for organization of the microtubule cytoskeleton in non-ciliated cells. Required within the NSL complex to maintain nuclear architecture stability by promoting KAT8-mediated acetylation of lamin LMNA.</text>
</comment>
<dbReference type="InterPro" id="IPR025927">
    <property type="entry name" value="Znf_KANL2-like"/>
</dbReference>
<evidence type="ECO:0000256" key="12">
    <source>
        <dbReference type="ARBA" id="ARBA00093359"/>
    </source>
</evidence>
<evidence type="ECO:0000256" key="3">
    <source>
        <dbReference type="ARBA" id="ARBA00015508"/>
    </source>
</evidence>
<feature type="domain" description="KANL2-like probable zinc-finger" evidence="14">
    <location>
        <begin position="25"/>
        <end position="92"/>
    </location>
</feature>
<evidence type="ECO:0000259" key="14">
    <source>
        <dbReference type="Pfam" id="PF13891"/>
    </source>
</evidence>
<dbReference type="PANTHER" id="PTHR13453">
    <property type="entry name" value="KAT8 REGULATORY NSL COMPLEX SUBUNIT 2"/>
    <property type="match status" value="1"/>
</dbReference>
<evidence type="ECO:0000256" key="2">
    <source>
        <dbReference type="ARBA" id="ARBA00004173"/>
    </source>
</evidence>
<evidence type="ECO:0000256" key="9">
    <source>
        <dbReference type="ARBA" id="ARBA00023242"/>
    </source>
</evidence>
<keyword evidence="5" id="KW-0597">Phosphoprotein</keyword>
<evidence type="ECO:0000256" key="8">
    <source>
        <dbReference type="ARBA" id="ARBA00023128"/>
    </source>
</evidence>
<dbReference type="PANTHER" id="PTHR13453:SF1">
    <property type="entry name" value="KAT8 REGULATORY NSL COMPLEX SUBUNIT 2"/>
    <property type="match status" value="1"/>
</dbReference>
<dbReference type="GO" id="GO:0005739">
    <property type="term" value="C:mitochondrion"/>
    <property type="evidence" value="ECO:0007669"/>
    <property type="project" value="UniProtKB-SubCell"/>
</dbReference>
<proteinExistence type="evidence at transcript level"/>
<evidence type="ECO:0000313" key="15">
    <source>
        <dbReference type="EMBL" id="JAI15187.1"/>
    </source>
</evidence>
<dbReference type="GO" id="GO:0006325">
    <property type="term" value="P:chromatin organization"/>
    <property type="evidence" value="ECO:0007669"/>
    <property type="project" value="UniProtKB-KW"/>
</dbReference>
<keyword evidence="4" id="KW-1017">Isopeptide bond</keyword>
<evidence type="ECO:0000256" key="11">
    <source>
        <dbReference type="ARBA" id="ARBA00033378"/>
    </source>
</evidence>